<dbReference type="AlphaFoldDB" id="A0AB39W310"/>
<accession>A0AB39W310</accession>
<gene>
    <name evidence="2" type="ORF">AB3G34_00895</name>
</gene>
<dbReference type="Gene3D" id="3.90.550.10">
    <property type="entry name" value="Spore Coat Polysaccharide Biosynthesis Protein SpsA, Chain A"/>
    <property type="match status" value="1"/>
</dbReference>
<name>A0AB39W310_9FLAO</name>
<organism evidence="2">
    <name type="scientific">Flavobacterium sp. WC2409</name>
    <dbReference type="NCBI Taxonomy" id="3234139"/>
    <lineage>
        <taxon>Bacteria</taxon>
        <taxon>Pseudomonadati</taxon>
        <taxon>Bacteroidota</taxon>
        <taxon>Flavobacteriia</taxon>
        <taxon>Flavobacteriales</taxon>
        <taxon>Flavobacteriaceae</taxon>
        <taxon>Flavobacterium</taxon>
    </lineage>
</organism>
<dbReference type="SUPFAM" id="SSF53448">
    <property type="entry name" value="Nucleotide-diphospho-sugar transferases"/>
    <property type="match status" value="1"/>
</dbReference>
<dbReference type="RefSeq" id="WP_369753151.1">
    <property type="nucleotide sequence ID" value="NZ_CP165625.1"/>
</dbReference>
<keyword evidence="2" id="KW-0328">Glycosyltransferase</keyword>
<dbReference type="PANTHER" id="PTHR43179">
    <property type="entry name" value="RHAMNOSYLTRANSFERASE WBBL"/>
    <property type="match status" value="1"/>
</dbReference>
<dbReference type="EC" id="2.4.-.-" evidence="2"/>
<dbReference type="GO" id="GO:0016757">
    <property type="term" value="F:glycosyltransferase activity"/>
    <property type="evidence" value="ECO:0007669"/>
    <property type="project" value="UniProtKB-KW"/>
</dbReference>
<reference evidence="2" key="1">
    <citation type="submission" date="2024-07" db="EMBL/GenBank/DDBJ databases">
        <authorList>
            <person name="Biller S.J."/>
        </authorList>
    </citation>
    <scope>NUCLEOTIDE SEQUENCE</scope>
    <source>
        <strain evidence="2">WC2409</strain>
    </source>
</reference>
<dbReference type="InterPro" id="IPR029044">
    <property type="entry name" value="Nucleotide-diphossugar_trans"/>
</dbReference>
<dbReference type="Pfam" id="PF00535">
    <property type="entry name" value="Glycos_transf_2"/>
    <property type="match status" value="1"/>
</dbReference>
<dbReference type="InterPro" id="IPR001173">
    <property type="entry name" value="Glyco_trans_2-like"/>
</dbReference>
<dbReference type="EMBL" id="CP165625">
    <property type="protein sequence ID" value="XDU95692.1"/>
    <property type="molecule type" value="Genomic_DNA"/>
</dbReference>
<evidence type="ECO:0000313" key="2">
    <source>
        <dbReference type="EMBL" id="XDU95692.1"/>
    </source>
</evidence>
<proteinExistence type="predicted"/>
<dbReference type="PANTHER" id="PTHR43179:SF10">
    <property type="entry name" value="GLYCOSYL TRANSFERASE"/>
    <property type="match status" value="1"/>
</dbReference>
<feature type="domain" description="Glycosyltransferase 2-like" evidence="1">
    <location>
        <begin position="7"/>
        <end position="188"/>
    </location>
</feature>
<protein>
    <submittedName>
        <fullName evidence="2">Glycosyltransferase</fullName>
        <ecNumber evidence="2">2.4.-.-</ecNumber>
    </submittedName>
</protein>
<sequence length="272" mass="31741">MKNKVTSCIVLYRNDFQMLERAIQSLLNSNAIDKLFLVDNSPTDDLKVLAVDSRIDYFYNPSNPGFGAAHNIAIIKSIEAGSKYHFVINPDAYFEEDIIITMVDFMNQNKDIGMMMPKVLNEDGSIQYLPKLLPSPYSILMRKLKKPSGIYNKFINQYELRSIDQDVIYNVPVLSGCFTLLNLEAIKEVGMYDDNYFMYFEDWDLSRRMNTRYKTIYFPKVSIYHGYDSGANKSSKLFKIFINSAITYFNKWGWFFDSERKRLNKKALSQFN</sequence>
<keyword evidence="2" id="KW-0808">Transferase</keyword>
<evidence type="ECO:0000259" key="1">
    <source>
        <dbReference type="Pfam" id="PF00535"/>
    </source>
</evidence>